<dbReference type="EMBL" id="UINC01001622">
    <property type="protein sequence ID" value="SUZ85143.1"/>
    <property type="molecule type" value="Genomic_DNA"/>
</dbReference>
<accession>A0A381R6E4</accession>
<dbReference type="InterPro" id="IPR002925">
    <property type="entry name" value="Dienelactn_hydro"/>
</dbReference>
<dbReference type="InterPro" id="IPR029058">
    <property type="entry name" value="AB_hydrolase_fold"/>
</dbReference>
<dbReference type="PANTHER" id="PTHR43037">
    <property type="entry name" value="UNNAMED PRODUCT-RELATED"/>
    <property type="match status" value="1"/>
</dbReference>
<reference evidence="3" key="1">
    <citation type="submission" date="2018-05" db="EMBL/GenBank/DDBJ databases">
        <authorList>
            <person name="Lanie J.A."/>
            <person name="Ng W.-L."/>
            <person name="Kazmierczak K.M."/>
            <person name="Andrzejewski T.M."/>
            <person name="Davidsen T.M."/>
            <person name="Wayne K.J."/>
            <person name="Tettelin H."/>
            <person name="Glass J.I."/>
            <person name="Rusch D."/>
            <person name="Podicherti R."/>
            <person name="Tsui H.-C.T."/>
            <person name="Winkler M.E."/>
        </authorList>
    </citation>
    <scope>NUCLEOTIDE SEQUENCE</scope>
</reference>
<keyword evidence="1" id="KW-0732">Signal</keyword>
<dbReference type="Gene3D" id="3.40.50.1820">
    <property type="entry name" value="alpha/beta hydrolase"/>
    <property type="match status" value="1"/>
</dbReference>
<evidence type="ECO:0000259" key="2">
    <source>
        <dbReference type="Pfam" id="PF01738"/>
    </source>
</evidence>
<proteinExistence type="predicted"/>
<name>A0A381R6E4_9ZZZZ</name>
<dbReference type="GO" id="GO:0016787">
    <property type="term" value="F:hydrolase activity"/>
    <property type="evidence" value="ECO:0007669"/>
    <property type="project" value="InterPro"/>
</dbReference>
<sequence>MIKKSLLFILIIMLSVGFAQQRKMEHLNEDEIDLKYLFFLPKDYYNAKKTAWPLILFLHGMGERGDDLELVKIHGIPKIVKTQKDFPFIAVSPQCPTEYVWRDKKMLQAVESLIMKIIKNYRVDETRVYVTGLSMGGRGTWAIATHRPDLFAAAVPICGGGDPRTAGLLRDLPFWVFHGAYDEVHYPDESEKMVHALKKTGGKVRYTLYPEAYHDSWTETYDNPALYDWMLSKRKAEN</sequence>
<protein>
    <recommendedName>
        <fullName evidence="2">Dienelactone hydrolase domain-containing protein</fullName>
    </recommendedName>
</protein>
<organism evidence="3">
    <name type="scientific">marine metagenome</name>
    <dbReference type="NCBI Taxonomy" id="408172"/>
    <lineage>
        <taxon>unclassified sequences</taxon>
        <taxon>metagenomes</taxon>
        <taxon>ecological metagenomes</taxon>
    </lineage>
</organism>
<evidence type="ECO:0000256" key="1">
    <source>
        <dbReference type="ARBA" id="ARBA00022729"/>
    </source>
</evidence>
<feature type="domain" description="Dienelactone hydrolase" evidence="2">
    <location>
        <begin position="104"/>
        <end position="214"/>
    </location>
</feature>
<dbReference type="PANTHER" id="PTHR43037:SF1">
    <property type="entry name" value="BLL1128 PROTEIN"/>
    <property type="match status" value="1"/>
</dbReference>
<dbReference type="Pfam" id="PF01738">
    <property type="entry name" value="DLH"/>
    <property type="match status" value="1"/>
</dbReference>
<dbReference type="AlphaFoldDB" id="A0A381R6E4"/>
<dbReference type="SUPFAM" id="SSF53474">
    <property type="entry name" value="alpha/beta-Hydrolases"/>
    <property type="match status" value="1"/>
</dbReference>
<evidence type="ECO:0000313" key="3">
    <source>
        <dbReference type="EMBL" id="SUZ85143.1"/>
    </source>
</evidence>
<gene>
    <name evidence="3" type="ORF">METZ01_LOCUS37997</name>
</gene>
<dbReference type="InterPro" id="IPR050955">
    <property type="entry name" value="Plant_Biomass_Hydrol_Est"/>
</dbReference>